<name>R4YR71_OLEAN</name>
<gene>
    <name evidence="1" type="ORF">OLEAN_C35350</name>
</gene>
<dbReference type="EMBL" id="FO203512">
    <property type="protein sequence ID" value="CCK77711.1"/>
    <property type="molecule type" value="Genomic_DNA"/>
</dbReference>
<dbReference type="AlphaFoldDB" id="R4YR71"/>
<keyword evidence="2" id="KW-1185">Reference proteome</keyword>
<organism evidence="1 2">
    <name type="scientific">Oleispira antarctica RB-8</name>
    <dbReference type="NCBI Taxonomy" id="698738"/>
    <lineage>
        <taxon>Bacteria</taxon>
        <taxon>Pseudomonadati</taxon>
        <taxon>Pseudomonadota</taxon>
        <taxon>Gammaproteobacteria</taxon>
        <taxon>Oceanospirillales</taxon>
        <taxon>Oceanospirillaceae</taxon>
        <taxon>Oleispira</taxon>
    </lineage>
</organism>
<dbReference type="HOGENOM" id="CLU_097064_0_0_6"/>
<evidence type="ECO:0000313" key="1">
    <source>
        <dbReference type="EMBL" id="CCK77711.1"/>
    </source>
</evidence>
<dbReference type="Pfam" id="PF13563">
    <property type="entry name" value="2_5_RNA_ligase2"/>
    <property type="match status" value="1"/>
</dbReference>
<dbReference type="KEGG" id="oai:OLEAN_C35350"/>
<dbReference type="OrthoDB" id="5540889at2"/>
<proteinExistence type="predicted"/>
<reference evidence="1 2" key="1">
    <citation type="journal article" date="2013" name="Nat. Commun.">
        <title>Genome sequence and functional genomic analysis of the oil-degrading bacterium Oleispira antarctica.</title>
        <authorList>
            <person name="Kube M."/>
            <person name="Chernikova T.N."/>
            <person name="Al-Ramahi Y."/>
            <person name="Beloqui A."/>
            <person name="Lopez-Cortez N."/>
            <person name="Guazzaroni M.E."/>
            <person name="Heipieper H.J."/>
            <person name="Klages S."/>
            <person name="Kotsyurbenko O.R."/>
            <person name="Langer I."/>
            <person name="Nechitaylo T.Y."/>
            <person name="Lunsdorf H."/>
            <person name="Fernandez M."/>
            <person name="Juarez S."/>
            <person name="Ciordia S."/>
            <person name="Singer A."/>
            <person name="Kagan O."/>
            <person name="Egorova O."/>
            <person name="Petit P.A."/>
            <person name="Stogios P."/>
            <person name="Kim Y."/>
            <person name="Tchigvintsev A."/>
            <person name="Flick R."/>
            <person name="Denaro R."/>
            <person name="Genovese M."/>
            <person name="Albar J.P."/>
            <person name="Reva O.N."/>
            <person name="Martinez-Gomariz M."/>
            <person name="Tran H."/>
            <person name="Ferrer M."/>
            <person name="Savchenko A."/>
            <person name="Yakunin A.F."/>
            <person name="Yakimov M.M."/>
            <person name="Golyshina O.V."/>
            <person name="Reinhardt R."/>
            <person name="Golyshin P.N."/>
        </authorList>
    </citation>
    <scope>NUCLEOTIDE SEQUENCE [LARGE SCALE GENOMIC DNA]</scope>
</reference>
<dbReference type="Gene3D" id="3.90.1140.10">
    <property type="entry name" value="Cyclic phosphodiesterase"/>
    <property type="match status" value="1"/>
</dbReference>
<evidence type="ECO:0008006" key="3">
    <source>
        <dbReference type="Google" id="ProtNLM"/>
    </source>
</evidence>
<evidence type="ECO:0000313" key="2">
    <source>
        <dbReference type="Proteomes" id="UP000032749"/>
    </source>
</evidence>
<accession>R4YR71</accession>
<dbReference type="SUPFAM" id="SSF55144">
    <property type="entry name" value="LigT-like"/>
    <property type="match status" value="1"/>
</dbReference>
<sequence>MHDLILDNEITQPTELRDFFEWHQGIKHYGFWAIEIHHPNCLQQILLSQQQLSNKLHPNYLRQPHITLSASGLLDDKHFTQASLQQQIKKLKESNLSAFSLNLSKGQSFTTAPYLSISDHCHSLATLRTLFNNICSEQDPSDYIPHITLGFYNQAFKTVDVLTQLATVYSQDIEFMVNEIVFAQYNTHEIQGRYQVLHRIALAD</sequence>
<dbReference type="STRING" id="698738.OLEAN_C35350"/>
<protein>
    <recommendedName>
        <fullName evidence="3">2'-5' RNA ligase family protein</fullName>
    </recommendedName>
</protein>
<dbReference type="Proteomes" id="UP000032749">
    <property type="component" value="Chromosome"/>
</dbReference>
<dbReference type="InterPro" id="IPR009097">
    <property type="entry name" value="Cyclic_Pdiesterase"/>
</dbReference>